<proteinExistence type="predicted"/>
<dbReference type="InterPro" id="IPR010683">
    <property type="entry name" value="DUF1262"/>
</dbReference>
<dbReference type="OrthoDB" id="647907at2759"/>
<dbReference type="Proteomes" id="UP000324897">
    <property type="component" value="Unassembled WGS sequence"/>
</dbReference>
<evidence type="ECO:0000313" key="2">
    <source>
        <dbReference type="Proteomes" id="UP000324897"/>
    </source>
</evidence>
<dbReference type="EMBL" id="RWGY01000051">
    <property type="protein sequence ID" value="TVU06065.1"/>
    <property type="molecule type" value="Genomic_DNA"/>
</dbReference>
<dbReference type="AlphaFoldDB" id="A0A5J9T3X4"/>
<name>A0A5J9T3X4_9POAL</name>
<protein>
    <submittedName>
        <fullName evidence="1">Uncharacterized protein</fullName>
    </submittedName>
</protein>
<evidence type="ECO:0000313" key="1">
    <source>
        <dbReference type="EMBL" id="TVU06065.1"/>
    </source>
</evidence>
<comment type="caution">
    <text evidence="1">The sequence shown here is derived from an EMBL/GenBank/DDBJ whole genome shotgun (WGS) entry which is preliminary data.</text>
</comment>
<accession>A0A5J9T3X4</accession>
<dbReference type="PANTHER" id="PTHR31050:SF3">
    <property type="entry name" value="OS08G0412800 PROTEIN"/>
    <property type="match status" value="1"/>
</dbReference>
<feature type="non-terminal residue" evidence="1">
    <location>
        <position position="1"/>
    </location>
</feature>
<dbReference type="PANTHER" id="PTHR31050">
    <property type="entry name" value="OS08G0413200 PROTEIN"/>
    <property type="match status" value="1"/>
</dbReference>
<reference evidence="1 2" key="1">
    <citation type="journal article" date="2019" name="Sci. Rep.">
        <title>A high-quality genome of Eragrostis curvula grass provides insights into Poaceae evolution and supports new strategies to enhance forage quality.</title>
        <authorList>
            <person name="Carballo J."/>
            <person name="Santos B.A.C.M."/>
            <person name="Zappacosta D."/>
            <person name="Garbus I."/>
            <person name="Selva J.P."/>
            <person name="Gallo C.A."/>
            <person name="Diaz A."/>
            <person name="Albertini E."/>
            <person name="Caccamo M."/>
            <person name="Echenique V."/>
        </authorList>
    </citation>
    <scope>NUCLEOTIDE SEQUENCE [LARGE SCALE GENOMIC DNA]</scope>
    <source>
        <strain evidence="2">cv. Victoria</strain>
        <tissue evidence="1">Leaf</tissue>
    </source>
</reference>
<dbReference type="Pfam" id="PF06880">
    <property type="entry name" value="DUF1262"/>
    <property type="match status" value="1"/>
</dbReference>
<keyword evidence="2" id="KW-1185">Reference proteome</keyword>
<gene>
    <name evidence="1" type="ORF">EJB05_49257</name>
</gene>
<dbReference type="Gramene" id="TVU06065">
    <property type="protein sequence ID" value="TVU06065"/>
    <property type="gene ID" value="EJB05_49257"/>
</dbReference>
<organism evidence="1 2">
    <name type="scientific">Eragrostis curvula</name>
    <name type="common">weeping love grass</name>
    <dbReference type="NCBI Taxonomy" id="38414"/>
    <lineage>
        <taxon>Eukaryota</taxon>
        <taxon>Viridiplantae</taxon>
        <taxon>Streptophyta</taxon>
        <taxon>Embryophyta</taxon>
        <taxon>Tracheophyta</taxon>
        <taxon>Spermatophyta</taxon>
        <taxon>Magnoliopsida</taxon>
        <taxon>Liliopsida</taxon>
        <taxon>Poales</taxon>
        <taxon>Poaceae</taxon>
        <taxon>PACMAD clade</taxon>
        <taxon>Chloridoideae</taxon>
        <taxon>Eragrostideae</taxon>
        <taxon>Eragrostidinae</taxon>
        <taxon>Eragrostis</taxon>
    </lineage>
</organism>
<sequence>MEPPYNFRGHHGWNSGFSSATSHISVQQQVSDRNLKLDSLCGGRSYGVGPGPPPVFAAKASPHPALVAHGRTGAAKPSKARPVRLVKSARIFYGRSALLCSSSPPCYPSSSGPPCRLFFIQLLLSSSRWHHVHHKAVVPVLKSHPEEAFRPPPEGQNSGYLVVKGADDNDGEDGQTCCWGSCGGTRVWELPFPQNRVLTVRHSETEQETSFADAVVFVPVVDLPLSSNQYHAVIAVGEHKGLVRACSRVEDMVTCCFRRCVKDVEPRQFNPADVYQQMEIVQHRRGRFTARAVAADGFPHFLYRKKYWHVFASKPIKFNLADAPGLNAALRAYPWWRHRAAGKHSLG</sequence>